<evidence type="ECO:0000256" key="1">
    <source>
        <dbReference type="SAM" id="Phobius"/>
    </source>
</evidence>
<reference evidence="3" key="1">
    <citation type="journal article" date="2011" name="Science">
        <title>The plant cell wall-decomposing machinery underlies the functional diversity of forest fungi.</title>
        <authorList>
            <person name="Eastwood D.C."/>
            <person name="Floudas D."/>
            <person name="Binder M."/>
            <person name="Majcherczyk A."/>
            <person name="Schneider P."/>
            <person name="Aerts A."/>
            <person name="Asiegbu F.O."/>
            <person name="Baker S.E."/>
            <person name="Barry K."/>
            <person name="Bendiksby M."/>
            <person name="Blumentritt M."/>
            <person name="Coutinho P.M."/>
            <person name="Cullen D."/>
            <person name="de Vries R.P."/>
            <person name="Gathman A."/>
            <person name="Goodell B."/>
            <person name="Henrissat B."/>
            <person name="Ihrmark K."/>
            <person name="Kauserud H."/>
            <person name="Kohler A."/>
            <person name="LaButti K."/>
            <person name="Lapidus A."/>
            <person name="Lavin J.L."/>
            <person name="Lee Y.-H."/>
            <person name="Lindquist E."/>
            <person name="Lilly W."/>
            <person name="Lucas S."/>
            <person name="Morin E."/>
            <person name="Murat C."/>
            <person name="Oguiza J.A."/>
            <person name="Park J."/>
            <person name="Pisabarro A.G."/>
            <person name="Riley R."/>
            <person name="Rosling A."/>
            <person name="Salamov A."/>
            <person name="Schmidt O."/>
            <person name="Schmutz J."/>
            <person name="Skrede I."/>
            <person name="Stenlid J."/>
            <person name="Wiebenga A."/>
            <person name="Xie X."/>
            <person name="Kuees U."/>
            <person name="Hibbett D.S."/>
            <person name="Hoffmeister D."/>
            <person name="Hoegberg N."/>
            <person name="Martin F."/>
            <person name="Grigoriev I.V."/>
            <person name="Watkinson S.C."/>
        </authorList>
    </citation>
    <scope>NUCLEOTIDE SEQUENCE [LARGE SCALE GENOMIC DNA]</scope>
    <source>
        <strain evidence="3">strain S7.3</strain>
    </source>
</reference>
<dbReference type="Proteomes" id="UP000008063">
    <property type="component" value="Unassembled WGS sequence"/>
</dbReference>
<protein>
    <submittedName>
        <fullName evidence="2">Uncharacterized protein</fullName>
    </submittedName>
</protein>
<keyword evidence="3" id="KW-1185">Reference proteome</keyword>
<evidence type="ECO:0000313" key="2">
    <source>
        <dbReference type="EMBL" id="EGN97939.1"/>
    </source>
</evidence>
<gene>
    <name evidence="2" type="ORF">SERLA73DRAFT_138129</name>
</gene>
<dbReference type="AlphaFoldDB" id="F8Q0W1"/>
<keyword evidence="1" id="KW-1133">Transmembrane helix</keyword>
<keyword evidence="1" id="KW-0812">Transmembrane</keyword>
<name>F8Q0W1_SERL3</name>
<accession>F8Q0W1</accession>
<keyword evidence="1" id="KW-0472">Membrane</keyword>
<feature type="transmembrane region" description="Helical" evidence="1">
    <location>
        <begin position="12"/>
        <end position="33"/>
    </location>
</feature>
<organism evidence="3">
    <name type="scientific">Serpula lacrymans var. lacrymans (strain S7.3)</name>
    <name type="common">Dry rot fungus</name>
    <dbReference type="NCBI Taxonomy" id="936435"/>
    <lineage>
        <taxon>Eukaryota</taxon>
        <taxon>Fungi</taxon>
        <taxon>Dikarya</taxon>
        <taxon>Basidiomycota</taxon>
        <taxon>Agaricomycotina</taxon>
        <taxon>Agaricomycetes</taxon>
        <taxon>Agaricomycetidae</taxon>
        <taxon>Boletales</taxon>
        <taxon>Coniophorineae</taxon>
        <taxon>Serpulaceae</taxon>
        <taxon>Serpula</taxon>
    </lineage>
</organism>
<proteinExistence type="predicted"/>
<dbReference type="EMBL" id="GL945481">
    <property type="protein sequence ID" value="EGN97939.1"/>
    <property type="molecule type" value="Genomic_DNA"/>
</dbReference>
<sequence length="58" mass="6744">MFEYRHLEVHMLCIAVVAWVVSVLQVSLSYAMYVADSRQLMLYVEIEDSLVLGEHTRV</sequence>
<dbReference type="InParanoid" id="F8Q0W1"/>
<dbReference type="HOGENOM" id="CLU_2980519_0_0_1"/>
<evidence type="ECO:0000313" key="3">
    <source>
        <dbReference type="Proteomes" id="UP000008063"/>
    </source>
</evidence>